<sequence>MKNKLTVQITNNNSRIYKKNHVEEIKRIYLS</sequence>
<dbReference type="EMBL" id="BARV01045447">
    <property type="protein sequence ID" value="GAI68971.1"/>
    <property type="molecule type" value="Genomic_DNA"/>
</dbReference>
<dbReference type="AlphaFoldDB" id="X1RPT7"/>
<reference evidence="1" key="1">
    <citation type="journal article" date="2014" name="Front. Microbiol.">
        <title>High frequency of phylogenetically diverse reductive dehalogenase-homologous genes in deep subseafloor sedimentary metagenomes.</title>
        <authorList>
            <person name="Kawai M."/>
            <person name="Futagami T."/>
            <person name="Toyoda A."/>
            <person name="Takaki Y."/>
            <person name="Nishi S."/>
            <person name="Hori S."/>
            <person name="Arai W."/>
            <person name="Tsubouchi T."/>
            <person name="Morono Y."/>
            <person name="Uchiyama I."/>
            <person name="Ito T."/>
            <person name="Fujiyama A."/>
            <person name="Inagaki F."/>
            <person name="Takami H."/>
        </authorList>
    </citation>
    <scope>NUCLEOTIDE SEQUENCE</scope>
    <source>
        <strain evidence="1">Expedition CK06-06</strain>
    </source>
</reference>
<evidence type="ECO:0000313" key="1">
    <source>
        <dbReference type="EMBL" id="GAI68971.1"/>
    </source>
</evidence>
<protein>
    <submittedName>
        <fullName evidence="1">Uncharacterized protein</fullName>
    </submittedName>
</protein>
<proteinExistence type="predicted"/>
<feature type="non-terminal residue" evidence="1">
    <location>
        <position position="31"/>
    </location>
</feature>
<accession>X1RPT7</accession>
<comment type="caution">
    <text evidence="1">The sequence shown here is derived from an EMBL/GenBank/DDBJ whole genome shotgun (WGS) entry which is preliminary data.</text>
</comment>
<gene>
    <name evidence="1" type="ORF">S06H3_66569</name>
</gene>
<name>X1RPT7_9ZZZZ</name>
<organism evidence="1">
    <name type="scientific">marine sediment metagenome</name>
    <dbReference type="NCBI Taxonomy" id="412755"/>
    <lineage>
        <taxon>unclassified sequences</taxon>
        <taxon>metagenomes</taxon>
        <taxon>ecological metagenomes</taxon>
    </lineage>
</organism>